<dbReference type="InterPro" id="IPR006813">
    <property type="entry name" value="Glyco_trans_17"/>
</dbReference>
<dbReference type="PANTHER" id="PTHR12224">
    <property type="entry name" value="BETA-1,4-MANNOSYL-GLYCOPROTEIN BETA-1,4-N-ACETYLGLUCOSAMINYL-TRANSFERASE"/>
    <property type="match status" value="1"/>
</dbReference>
<dbReference type="Pfam" id="PF04724">
    <property type="entry name" value="Glyco_transf_17"/>
    <property type="match status" value="1"/>
</dbReference>
<dbReference type="AlphaFoldDB" id="A0A9P1D9C4"/>
<accession>A0A9P1D9C4</accession>
<reference evidence="1" key="1">
    <citation type="submission" date="2022-10" db="EMBL/GenBank/DDBJ databases">
        <authorList>
            <person name="Chen Y."/>
            <person name="Dougan E. K."/>
            <person name="Chan C."/>
            <person name="Rhodes N."/>
            <person name="Thang M."/>
        </authorList>
    </citation>
    <scope>NUCLEOTIDE SEQUENCE</scope>
</reference>
<organism evidence="1">
    <name type="scientific">Cladocopium goreaui</name>
    <dbReference type="NCBI Taxonomy" id="2562237"/>
    <lineage>
        <taxon>Eukaryota</taxon>
        <taxon>Sar</taxon>
        <taxon>Alveolata</taxon>
        <taxon>Dinophyceae</taxon>
        <taxon>Suessiales</taxon>
        <taxon>Symbiodiniaceae</taxon>
        <taxon>Cladocopium</taxon>
    </lineage>
</organism>
<dbReference type="EMBL" id="CAMXCT020003777">
    <property type="protein sequence ID" value="CAL1159516.1"/>
    <property type="molecule type" value="Genomic_DNA"/>
</dbReference>
<proteinExistence type="predicted"/>
<gene>
    <name evidence="1" type="ORF">C1SCF055_LOCUS31806</name>
</gene>
<dbReference type="PANTHER" id="PTHR12224:SF0">
    <property type="entry name" value="BETA-1,4-MANNOSYL-GLYCOPROTEIN 4-BETA-N-ACETYLGLUCOSAMINYLTRANSFERASE"/>
    <property type="match status" value="1"/>
</dbReference>
<sequence length="372" mass="42252">MLAFLTALALADARRFQDPDDLVATLQVAQRWNQSALHPDGLEQRVLCGDYLLEDEHKTPIELRPRQSPAKLIDTFAFGNAYEVEELLLRMYEMGEEVSEFHIVEGDHDFQGAKKPYQFEAILNSGQFDAWKNKITYYKVEIPMGVKGFRLQDIQRLQLRSQMNDYKNYDLKDILLEGDLDEIVSEETLKILKHCEPVAGSWSAHVHMGNFYFSLAWTDGDWMLPTTVGFVSEVPSTPPPPRLLESDAIPSHDATVNSTLVHLPKSQSIWTKPNTLSRRDGRLHAWHCAWTLNGPAGLAHKIFIRIEGIPGWAKNCCSDEATLAKFIGSGFYDKVSSYDPNIHPSKLSKEDLPPALLRHPEKFPNILRGVNW</sequence>
<reference evidence="2" key="2">
    <citation type="submission" date="2024-04" db="EMBL/GenBank/DDBJ databases">
        <authorList>
            <person name="Chen Y."/>
            <person name="Shah S."/>
            <person name="Dougan E. K."/>
            <person name="Thang M."/>
            <person name="Chan C."/>
        </authorList>
    </citation>
    <scope>NUCLEOTIDE SEQUENCE [LARGE SCALE GENOMIC DNA]</scope>
</reference>
<keyword evidence="4" id="KW-1185">Reference proteome</keyword>
<evidence type="ECO:0000313" key="4">
    <source>
        <dbReference type="Proteomes" id="UP001152797"/>
    </source>
</evidence>
<dbReference type="GO" id="GO:0003830">
    <property type="term" value="F:beta-1,4-mannosylglycoprotein 4-beta-N-acetylglucosaminyltransferase activity"/>
    <property type="evidence" value="ECO:0007669"/>
    <property type="project" value="InterPro"/>
</dbReference>
<evidence type="ECO:0000313" key="3">
    <source>
        <dbReference type="EMBL" id="CAL4793453.1"/>
    </source>
</evidence>
<dbReference type="EMBL" id="CAMXCT010003777">
    <property type="protein sequence ID" value="CAI4006141.1"/>
    <property type="molecule type" value="Genomic_DNA"/>
</dbReference>
<dbReference type="OrthoDB" id="6474464at2759"/>
<comment type="caution">
    <text evidence="1">The sequence shown here is derived from an EMBL/GenBank/DDBJ whole genome shotgun (WGS) entry which is preliminary data.</text>
</comment>
<dbReference type="Proteomes" id="UP001152797">
    <property type="component" value="Unassembled WGS sequence"/>
</dbReference>
<dbReference type="EMBL" id="CAMXCT030003777">
    <property type="protein sequence ID" value="CAL4793453.1"/>
    <property type="molecule type" value="Genomic_DNA"/>
</dbReference>
<protein>
    <submittedName>
        <fullName evidence="3">Vesicular acetylcholine transporter</fullName>
    </submittedName>
</protein>
<evidence type="ECO:0000313" key="2">
    <source>
        <dbReference type="EMBL" id="CAL1159516.1"/>
    </source>
</evidence>
<dbReference type="GO" id="GO:0016020">
    <property type="term" value="C:membrane"/>
    <property type="evidence" value="ECO:0007669"/>
    <property type="project" value="InterPro"/>
</dbReference>
<name>A0A9P1D9C4_9DINO</name>
<evidence type="ECO:0000313" key="1">
    <source>
        <dbReference type="EMBL" id="CAI4006141.1"/>
    </source>
</evidence>
<dbReference type="GO" id="GO:0006044">
    <property type="term" value="P:N-acetylglucosamine metabolic process"/>
    <property type="evidence" value="ECO:0007669"/>
    <property type="project" value="TreeGrafter"/>
</dbReference>